<dbReference type="InterPro" id="IPR032675">
    <property type="entry name" value="LRR_dom_sf"/>
</dbReference>
<dbReference type="InterPro" id="IPR003591">
    <property type="entry name" value="Leu-rich_rpt_typical-subtyp"/>
</dbReference>
<keyword evidence="4" id="KW-0677">Repeat</keyword>
<evidence type="ECO:0000256" key="4">
    <source>
        <dbReference type="ARBA" id="ARBA00022737"/>
    </source>
</evidence>
<dbReference type="PROSITE" id="PS51450">
    <property type="entry name" value="LRR"/>
    <property type="match status" value="6"/>
</dbReference>
<dbReference type="Pfam" id="PF14580">
    <property type="entry name" value="LRR_9"/>
    <property type="match status" value="1"/>
</dbReference>
<sequence>MKLDLDTLSQWHRTEALDSIKEIKARDKGLTHLDDISSCLQLRKLDLAKNQLTNANCNFKGLDQLTMLDLSLNNFESMHGLENMKQLNVLTMGSNKLKSLSMEIANMTQLKALILSKNEIKRIKYLNHLTQLNTLVLSYNNIRTLPSIQAMTQLTKVNLSHNQFSIIPDLTAQAACLKELRLNDNQITTIPATLRQCHALETLDLGNNLIENWSNLAALGSLVQLHNLNLKGNPIANKDSYREKILALVPTLRVFDGQRFDPKFLQRKQKQASNLKLVEKKERLKREKENKLEGKTETKRRHRHVIKEQRLQQQQREERQVAKEEEQAKKRKERAEEVAERKAKKKKQDVFFAEPEPQQEEAMEDVHYEAPVPVKPSKPSKSAKASITKTKPAASMSTKSAKSPKPVQPVPTPSKSTMVRKQKNPKQPMATPEPLSVSSATEPVAATTKQSPAAIPSASIPERSGVLSVIDKSKKSKKAPAEDVVAKLERLKTQEKQQATPSSTGLDADAWD</sequence>
<feature type="compositionally biased region" description="Basic and acidic residues" evidence="5">
    <location>
        <begin position="479"/>
        <end position="495"/>
    </location>
</feature>
<evidence type="ECO:0000256" key="3">
    <source>
        <dbReference type="ARBA" id="ARBA00022614"/>
    </source>
</evidence>
<evidence type="ECO:0000313" key="6">
    <source>
        <dbReference type="EMBL" id="ORX61796.1"/>
    </source>
</evidence>
<feature type="compositionally biased region" description="Basic and acidic residues" evidence="5">
    <location>
        <begin position="282"/>
        <end position="297"/>
    </location>
</feature>
<keyword evidence="7" id="KW-1185">Reference proteome</keyword>
<dbReference type="InterPro" id="IPR001611">
    <property type="entry name" value="Leu-rich_rpt"/>
</dbReference>
<dbReference type="STRING" id="101127.A0A1X2GUY2"/>
<dbReference type="Proteomes" id="UP000242146">
    <property type="component" value="Unassembled WGS sequence"/>
</dbReference>
<dbReference type="OrthoDB" id="1517790at2759"/>
<dbReference type="PANTHER" id="PTHR15454">
    <property type="entry name" value="NISCHARIN RELATED"/>
    <property type="match status" value="1"/>
</dbReference>
<evidence type="ECO:0000256" key="1">
    <source>
        <dbReference type="ARBA" id="ARBA00004496"/>
    </source>
</evidence>
<dbReference type="SMART" id="SM00365">
    <property type="entry name" value="LRR_SD22"/>
    <property type="match status" value="4"/>
</dbReference>
<keyword evidence="2" id="KW-0963">Cytoplasm</keyword>
<protein>
    <submittedName>
        <fullName evidence="6">L domain-like protein</fullName>
    </submittedName>
</protein>
<feature type="compositionally biased region" description="Basic and acidic residues" evidence="5">
    <location>
        <begin position="306"/>
        <end position="341"/>
    </location>
</feature>
<dbReference type="EMBL" id="MCGT01000003">
    <property type="protein sequence ID" value="ORX61796.1"/>
    <property type="molecule type" value="Genomic_DNA"/>
</dbReference>
<reference evidence="6 7" key="1">
    <citation type="submission" date="2016-07" db="EMBL/GenBank/DDBJ databases">
        <title>Pervasive Adenine N6-methylation of Active Genes in Fungi.</title>
        <authorList>
            <consortium name="DOE Joint Genome Institute"/>
            <person name="Mondo S.J."/>
            <person name="Dannebaum R.O."/>
            <person name="Kuo R.C."/>
            <person name="Labutti K."/>
            <person name="Haridas S."/>
            <person name="Kuo A."/>
            <person name="Salamov A."/>
            <person name="Ahrendt S.R."/>
            <person name="Lipzen A."/>
            <person name="Sullivan W."/>
            <person name="Andreopoulos W.B."/>
            <person name="Clum A."/>
            <person name="Lindquist E."/>
            <person name="Daum C."/>
            <person name="Ramamoorthy G.K."/>
            <person name="Gryganskyi A."/>
            <person name="Culley D."/>
            <person name="Magnuson J.K."/>
            <person name="James T.Y."/>
            <person name="O'Malley M.A."/>
            <person name="Stajich J.E."/>
            <person name="Spatafora J.W."/>
            <person name="Visel A."/>
            <person name="Grigoriev I.V."/>
        </authorList>
    </citation>
    <scope>NUCLEOTIDE SEQUENCE [LARGE SCALE GENOMIC DNA]</scope>
    <source>
        <strain evidence="6 7">NRRL 3301</strain>
    </source>
</reference>
<feature type="compositionally biased region" description="Polar residues" evidence="5">
    <location>
        <begin position="436"/>
        <end position="451"/>
    </location>
</feature>
<comment type="caution">
    <text evidence="6">The sequence shown here is derived from an EMBL/GenBank/DDBJ whole genome shotgun (WGS) entry which is preliminary data.</text>
</comment>
<feature type="region of interest" description="Disordered" evidence="5">
    <location>
        <begin position="282"/>
        <end position="512"/>
    </location>
</feature>
<accession>A0A1X2GUY2</accession>
<dbReference type="PANTHER" id="PTHR15454:SF69">
    <property type="entry name" value="SERINE_THREONINE-PROTEIN KINASE 11-INTERACTING PROTEIN"/>
    <property type="match status" value="1"/>
</dbReference>
<evidence type="ECO:0000256" key="2">
    <source>
        <dbReference type="ARBA" id="ARBA00022490"/>
    </source>
</evidence>
<dbReference type="AlphaFoldDB" id="A0A1X2GUY2"/>
<proteinExistence type="predicted"/>
<gene>
    <name evidence="6" type="ORF">DM01DRAFT_1404526</name>
</gene>
<dbReference type="Gene3D" id="3.80.10.10">
    <property type="entry name" value="Ribonuclease Inhibitor"/>
    <property type="match status" value="2"/>
</dbReference>
<dbReference type="SUPFAM" id="SSF52058">
    <property type="entry name" value="L domain-like"/>
    <property type="match status" value="1"/>
</dbReference>
<name>A0A1X2GUY2_9FUNG</name>
<evidence type="ECO:0000313" key="7">
    <source>
        <dbReference type="Proteomes" id="UP000242146"/>
    </source>
</evidence>
<feature type="compositionally biased region" description="Polar residues" evidence="5">
    <location>
        <begin position="496"/>
        <end position="505"/>
    </location>
</feature>
<feature type="compositionally biased region" description="Low complexity" evidence="5">
    <location>
        <begin position="370"/>
        <end position="395"/>
    </location>
</feature>
<dbReference type="GO" id="GO:0005737">
    <property type="term" value="C:cytoplasm"/>
    <property type="evidence" value="ECO:0007669"/>
    <property type="project" value="TreeGrafter"/>
</dbReference>
<dbReference type="SMART" id="SM00369">
    <property type="entry name" value="LRR_TYP"/>
    <property type="match status" value="6"/>
</dbReference>
<keyword evidence="3" id="KW-0433">Leucine-rich repeat</keyword>
<organism evidence="6 7">
    <name type="scientific">Hesseltinella vesiculosa</name>
    <dbReference type="NCBI Taxonomy" id="101127"/>
    <lineage>
        <taxon>Eukaryota</taxon>
        <taxon>Fungi</taxon>
        <taxon>Fungi incertae sedis</taxon>
        <taxon>Mucoromycota</taxon>
        <taxon>Mucoromycotina</taxon>
        <taxon>Mucoromycetes</taxon>
        <taxon>Mucorales</taxon>
        <taxon>Cunninghamellaceae</taxon>
        <taxon>Hesseltinella</taxon>
    </lineage>
</organism>
<evidence type="ECO:0000256" key="5">
    <source>
        <dbReference type="SAM" id="MobiDB-lite"/>
    </source>
</evidence>
<comment type="subcellular location">
    <subcellularLocation>
        <location evidence="1">Cytoplasm</location>
    </subcellularLocation>
</comment>